<dbReference type="InterPro" id="IPR036366">
    <property type="entry name" value="PGBDSf"/>
</dbReference>
<evidence type="ECO:0000313" key="3">
    <source>
        <dbReference type="Proteomes" id="UP000218418"/>
    </source>
</evidence>
<dbReference type="EMBL" id="AP018227">
    <property type="protein sequence ID" value="BAY82936.1"/>
    <property type="molecule type" value="Genomic_DNA"/>
</dbReference>
<gene>
    <name evidence="2" type="ORF">NIES267_24220</name>
</gene>
<evidence type="ECO:0000259" key="1">
    <source>
        <dbReference type="Pfam" id="PF01471"/>
    </source>
</evidence>
<dbReference type="Gene3D" id="1.10.101.10">
    <property type="entry name" value="PGBD-like superfamily/PGBD"/>
    <property type="match status" value="1"/>
</dbReference>
<organism evidence="2 3">
    <name type="scientific">Calothrix parasitica NIES-267</name>
    <dbReference type="NCBI Taxonomy" id="1973488"/>
    <lineage>
        <taxon>Bacteria</taxon>
        <taxon>Bacillati</taxon>
        <taxon>Cyanobacteriota</taxon>
        <taxon>Cyanophyceae</taxon>
        <taxon>Nostocales</taxon>
        <taxon>Calotrichaceae</taxon>
        <taxon>Calothrix</taxon>
    </lineage>
</organism>
<dbReference type="Pfam" id="PF01471">
    <property type="entry name" value="PG_binding_1"/>
    <property type="match status" value="1"/>
</dbReference>
<dbReference type="InterPro" id="IPR002477">
    <property type="entry name" value="Peptidoglycan-bd-like"/>
</dbReference>
<accession>A0A1Z4LNX4</accession>
<dbReference type="AlphaFoldDB" id="A0A1Z4LNX4"/>
<dbReference type="SUPFAM" id="SSF47090">
    <property type="entry name" value="PGBD-like"/>
    <property type="match status" value="1"/>
</dbReference>
<sequence>MTVLGLLVASFVTQGQPFLPTFPMLVFQPEKVQHRLFDRQRLSTFVVRISSQSNLSSTNIRYQKILFKLSDKISHDGSRDSIRKHQGKVTFKPVLKDLSISAKPFVNKSLPFNSDKEWDTPQIPLYEAEERLLAQYFQGRHLPVLRYGNSGNAVRVLQTLLTYNRYSVGINGSFDVWTETAVKAFQANRRLTADGIVGSRTWRELTRYARYQSKRDPMEIPMFGNQPLYPWQGSFRGNFAESSVSI</sequence>
<proteinExistence type="predicted"/>
<feature type="domain" description="Peptidoglycan binding-like" evidence="1">
    <location>
        <begin position="150"/>
        <end position="205"/>
    </location>
</feature>
<reference evidence="2 3" key="1">
    <citation type="submission" date="2017-06" db="EMBL/GenBank/DDBJ databases">
        <title>Genome sequencing of cyanobaciteial culture collection at National Institute for Environmental Studies (NIES).</title>
        <authorList>
            <person name="Hirose Y."/>
            <person name="Shimura Y."/>
            <person name="Fujisawa T."/>
            <person name="Nakamura Y."/>
            <person name="Kawachi M."/>
        </authorList>
    </citation>
    <scope>NUCLEOTIDE SEQUENCE [LARGE SCALE GENOMIC DNA]</scope>
    <source>
        <strain evidence="2 3">NIES-267</strain>
    </source>
</reference>
<dbReference type="Proteomes" id="UP000218418">
    <property type="component" value="Chromosome"/>
</dbReference>
<evidence type="ECO:0000313" key="2">
    <source>
        <dbReference type="EMBL" id="BAY82936.1"/>
    </source>
</evidence>
<dbReference type="InterPro" id="IPR036365">
    <property type="entry name" value="PGBD-like_sf"/>
</dbReference>
<protein>
    <submittedName>
        <fullName evidence="2">Peptidoglycan-binding domain 1</fullName>
    </submittedName>
</protein>
<name>A0A1Z4LNX4_9CYAN</name>
<keyword evidence="3" id="KW-1185">Reference proteome</keyword>